<comment type="catalytic activity">
    <reaction evidence="2">
        <text>thiamine + H2O = 5-(2-hydroxyethyl)-4-methylthiazole + 4-amino-5-hydroxymethyl-2-methylpyrimidine + H(+)</text>
        <dbReference type="Rhea" id="RHEA:17509"/>
        <dbReference type="ChEBI" id="CHEBI:15377"/>
        <dbReference type="ChEBI" id="CHEBI:15378"/>
        <dbReference type="ChEBI" id="CHEBI:16892"/>
        <dbReference type="ChEBI" id="CHEBI:17957"/>
        <dbReference type="ChEBI" id="CHEBI:18385"/>
        <dbReference type="EC" id="3.5.99.2"/>
    </reaction>
</comment>
<keyword evidence="2" id="KW-0784">Thiamine biosynthesis</keyword>
<keyword evidence="2" id="KW-0378">Hydrolase</keyword>
<dbReference type="SUPFAM" id="SSF48613">
    <property type="entry name" value="Heme oxygenase-like"/>
    <property type="match status" value="1"/>
</dbReference>
<dbReference type="PANTHER" id="PTHR43198">
    <property type="entry name" value="BIFUNCTIONAL TH2 PROTEIN"/>
    <property type="match status" value="1"/>
</dbReference>
<dbReference type="InterPro" id="IPR050967">
    <property type="entry name" value="Thiamine_Salvage_TenA"/>
</dbReference>
<dbReference type="InterPro" id="IPR026285">
    <property type="entry name" value="TenA_E"/>
</dbReference>
<comment type="caution">
    <text evidence="4">The sequence shown here is derived from an EMBL/GenBank/DDBJ whole genome shotgun (WGS) entry which is preliminary data.</text>
</comment>
<comment type="similarity">
    <text evidence="2">Belongs to the TenA family.</text>
</comment>
<protein>
    <recommendedName>
        <fullName evidence="2">Aminopyrimidine aminohydrolase</fullName>
        <ecNumber evidence="2">3.5.99.2</ecNumber>
    </recommendedName>
</protein>
<reference evidence="4 5" key="1">
    <citation type="submission" date="2024-10" db="EMBL/GenBank/DDBJ databases">
        <authorList>
            <person name="Ratan Roy A."/>
            <person name="Morales Sandoval P.H."/>
            <person name="De Los Santos Villalobos S."/>
            <person name="Chakraborty S."/>
            <person name="Mukherjee J."/>
        </authorList>
    </citation>
    <scope>NUCLEOTIDE SEQUENCE [LARGE SCALE GENOMIC DNA]</scope>
    <source>
        <strain evidence="4 5">S1</strain>
    </source>
</reference>
<comment type="catalytic activity">
    <reaction evidence="2">
        <text>4-amino-5-aminomethyl-2-methylpyrimidine + H2O = 4-amino-5-hydroxymethyl-2-methylpyrimidine + NH4(+)</text>
        <dbReference type="Rhea" id="RHEA:31799"/>
        <dbReference type="ChEBI" id="CHEBI:15377"/>
        <dbReference type="ChEBI" id="CHEBI:16892"/>
        <dbReference type="ChEBI" id="CHEBI:28938"/>
        <dbReference type="ChEBI" id="CHEBI:63416"/>
        <dbReference type="EC" id="3.5.99.2"/>
    </reaction>
</comment>
<dbReference type="RefSeq" id="WP_377964953.1">
    <property type="nucleotide sequence ID" value="NZ_JBHZOL010000071.1"/>
</dbReference>
<keyword evidence="5" id="KW-1185">Reference proteome</keyword>
<evidence type="ECO:0000256" key="2">
    <source>
        <dbReference type="PIRNR" id="PIRNR003170"/>
    </source>
</evidence>
<comment type="function">
    <text evidence="2">Catalyzes an amino-pyrimidine hydrolysis reaction at the C5' of the pyrimidine moiety of thiamine compounds, a reaction that is part of a thiamine salvage pathway. Thus, catalyzes the conversion of 4-amino-5-aminomethyl-2-methylpyrimidine to 4-amino-5-hydroxymethyl-2-methylpyrimidine (HMP).</text>
</comment>
<gene>
    <name evidence="4" type="ORF">ACFVKH_10710</name>
</gene>
<feature type="domain" description="Thiaminase-2/PQQC" evidence="3">
    <location>
        <begin position="11"/>
        <end position="205"/>
    </location>
</feature>
<evidence type="ECO:0000259" key="3">
    <source>
        <dbReference type="Pfam" id="PF03070"/>
    </source>
</evidence>
<organism evidence="4 5">
    <name type="scientific">Almyronema epifaneia S1</name>
    <dbReference type="NCBI Taxonomy" id="2991925"/>
    <lineage>
        <taxon>Bacteria</taxon>
        <taxon>Bacillati</taxon>
        <taxon>Cyanobacteriota</taxon>
        <taxon>Cyanophyceae</taxon>
        <taxon>Nodosilineales</taxon>
        <taxon>Nodosilineaceae</taxon>
        <taxon>Almyronema</taxon>
        <taxon>Almyronema epifaneia</taxon>
    </lineage>
</organism>
<dbReference type="Proteomes" id="UP001600165">
    <property type="component" value="Unassembled WGS sequence"/>
</dbReference>
<evidence type="ECO:0000256" key="1">
    <source>
        <dbReference type="ARBA" id="ARBA00004948"/>
    </source>
</evidence>
<dbReference type="Gene3D" id="1.20.910.10">
    <property type="entry name" value="Heme oxygenase-like"/>
    <property type="match status" value="1"/>
</dbReference>
<dbReference type="PANTHER" id="PTHR43198:SF5">
    <property type="entry name" value="BIFUNCTIONAL TENA-E PROTEIN"/>
    <property type="match status" value="1"/>
</dbReference>
<sequence>MSSLTCQQLLQQHDEAWQAATVHPFLVQCQHGTIQANQFNTWLVQDFLFVNEFTRMAARLLASAPYAHFDTLLNGLAALQAELTWFEAKAAERSLTLQAPPQATCLEYCQLMASLADAPYAVQATAFWAIELAYNQGWQRHSPMPEPYAEFADRWGNPGFTEYVKLLEQQADVALAEVAPEIQQQAIAVFLQVAQLEQAFWQMAFTGSP</sequence>
<dbReference type="InterPro" id="IPR004305">
    <property type="entry name" value="Thiaminase-2/PQQC"/>
</dbReference>
<dbReference type="PIRSF" id="PIRSF003170">
    <property type="entry name" value="Pet18p"/>
    <property type="match status" value="1"/>
</dbReference>
<evidence type="ECO:0000313" key="5">
    <source>
        <dbReference type="Proteomes" id="UP001600165"/>
    </source>
</evidence>
<proteinExistence type="inferred from homology"/>
<name>A0ABW6IHD8_9CYAN</name>
<dbReference type="EC" id="3.5.99.2" evidence="2"/>
<comment type="pathway">
    <text evidence="1 2">Cofactor biosynthesis; thiamine diphosphate biosynthesis.</text>
</comment>
<accession>A0ABW6IHD8</accession>
<evidence type="ECO:0000313" key="4">
    <source>
        <dbReference type="EMBL" id="MFE4106749.1"/>
    </source>
</evidence>
<dbReference type="CDD" id="cd19357">
    <property type="entry name" value="TenA_E_At3g16990-like"/>
    <property type="match status" value="1"/>
</dbReference>
<dbReference type="EMBL" id="JBHZOL010000071">
    <property type="protein sequence ID" value="MFE4106749.1"/>
    <property type="molecule type" value="Genomic_DNA"/>
</dbReference>
<dbReference type="InterPro" id="IPR016084">
    <property type="entry name" value="Haem_Oase-like_multi-hlx"/>
</dbReference>
<dbReference type="Pfam" id="PF03070">
    <property type="entry name" value="TENA_THI-4"/>
    <property type="match status" value="1"/>
</dbReference>